<feature type="region of interest" description="Disordered" evidence="1">
    <location>
        <begin position="37"/>
        <end position="105"/>
    </location>
</feature>
<proteinExistence type="predicted"/>
<reference evidence="2 3" key="1">
    <citation type="submission" date="2022-12" db="EMBL/GenBank/DDBJ databases">
        <title>Chromosome-level genome assembly of true bugs.</title>
        <authorList>
            <person name="Ma L."/>
            <person name="Li H."/>
        </authorList>
    </citation>
    <scope>NUCLEOTIDE SEQUENCE [LARGE SCALE GENOMIC DNA]</scope>
    <source>
        <strain evidence="2">Lab_2022b</strain>
    </source>
</reference>
<feature type="compositionally biased region" description="Acidic residues" evidence="1">
    <location>
        <begin position="65"/>
        <end position="77"/>
    </location>
</feature>
<comment type="caution">
    <text evidence="2">The sequence shown here is derived from an EMBL/GenBank/DDBJ whole genome shotgun (WGS) entry which is preliminary data.</text>
</comment>
<dbReference type="Proteomes" id="UP001461498">
    <property type="component" value="Unassembled WGS sequence"/>
</dbReference>
<evidence type="ECO:0000313" key="3">
    <source>
        <dbReference type="Proteomes" id="UP001461498"/>
    </source>
</evidence>
<keyword evidence="3" id="KW-1185">Reference proteome</keyword>
<organism evidence="2 3">
    <name type="scientific">Rhynocoris fuscipes</name>
    <dbReference type="NCBI Taxonomy" id="488301"/>
    <lineage>
        <taxon>Eukaryota</taxon>
        <taxon>Metazoa</taxon>
        <taxon>Ecdysozoa</taxon>
        <taxon>Arthropoda</taxon>
        <taxon>Hexapoda</taxon>
        <taxon>Insecta</taxon>
        <taxon>Pterygota</taxon>
        <taxon>Neoptera</taxon>
        <taxon>Paraneoptera</taxon>
        <taxon>Hemiptera</taxon>
        <taxon>Heteroptera</taxon>
        <taxon>Panheteroptera</taxon>
        <taxon>Cimicomorpha</taxon>
        <taxon>Reduviidae</taxon>
        <taxon>Harpactorinae</taxon>
        <taxon>Harpactorini</taxon>
        <taxon>Rhynocoris</taxon>
    </lineage>
</organism>
<gene>
    <name evidence="2" type="ORF">O3M35_001973</name>
</gene>
<dbReference type="AlphaFoldDB" id="A0AAW1CX97"/>
<dbReference type="EMBL" id="JAPXFL010000010">
    <property type="protein sequence ID" value="KAK9500775.1"/>
    <property type="molecule type" value="Genomic_DNA"/>
</dbReference>
<name>A0AAW1CX97_9HEMI</name>
<evidence type="ECO:0000313" key="2">
    <source>
        <dbReference type="EMBL" id="KAK9500775.1"/>
    </source>
</evidence>
<protein>
    <submittedName>
        <fullName evidence="2">Uncharacterized protein</fullName>
    </submittedName>
</protein>
<accession>A0AAW1CX97</accession>
<sequence>MGSRWHLVGNWVTRWHGVGLKRTNAAVRKDVKYTSLSAEEEEEEKDVFLSIPPPLPVHKQTFNTQDEEKEYDNDNIDNDNHQNNSLFISTPIKAPHSPSPLNNTSSEEATLINASRAADIMCDELVCESIALR</sequence>
<evidence type="ECO:0000256" key="1">
    <source>
        <dbReference type="SAM" id="MobiDB-lite"/>
    </source>
</evidence>